<evidence type="ECO:0000313" key="3">
    <source>
        <dbReference type="Proteomes" id="UP000038011"/>
    </source>
</evidence>
<dbReference type="SUPFAM" id="SSF69593">
    <property type="entry name" value="Glycerol-3-phosphate (1)-acyltransferase"/>
    <property type="match status" value="1"/>
</dbReference>
<dbReference type="InterPro" id="IPR002123">
    <property type="entry name" value="Plipid/glycerol_acylTrfase"/>
</dbReference>
<accession>A0A0M9GM61</accession>
<organism evidence="2 3">
    <name type="scientific">Ahrensia marina</name>
    <dbReference type="NCBI Taxonomy" id="1514904"/>
    <lineage>
        <taxon>Bacteria</taxon>
        <taxon>Pseudomonadati</taxon>
        <taxon>Pseudomonadota</taxon>
        <taxon>Alphaproteobacteria</taxon>
        <taxon>Hyphomicrobiales</taxon>
        <taxon>Ahrensiaceae</taxon>
        <taxon>Ahrensia</taxon>
    </lineage>
</organism>
<dbReference type="GO" id="GO:0016746">
    <property type="term" value="F:acyltransferase activity"/>
    <property type="evidence" value="ECO:0007669"/>
    <property type="project" value="UniProtKB-KW"/>
</dbReference>
<evidence type="ECO:0000313" key="2">
    <source>
        <dbReference type="EMBL" id="KPB00729.1"/>
    </source>
</evidence>
<keyword evidence="3" id="KW-1185">Reference proteome</keyword>
<gene>
    <name evidence="2" type="ORF">SU32_11975</name>
</gene>
<dbReference type="PATRIC" id="fig|1514904.3.peg.1238"/>
<feature type="domain" description="Phospholipid/glycerol acyltransferase" evidence="1">
    <location>
        <begin position="106"/>
        <end position="228"/>
    </location>
</feature>
<sequence>MAMENQTTSVAFFDMLAQRSAGVARHEDLHIVDQLINERGHTLIKHWIWPFIKKPLHSVLHYKQAVKMADEVQGMSGLDCFEYVSQLLKLDVPVRGMENIPEKGGFILVSNHPTGIADGIAVYDMIKNKRDDLVFFANRDAIRVNQRLSEIIIPVEWRADQKSMAKSRQTLVQTNNAFKDERAIMLFPSGRIAYWSKTGLTERPWMATALQMAKRYKVPIIPMNMKARNSGLFYLLAHRNTELRDMTIFHELLNKKGKTFEMTIGQPIDTSVLDGDVQDLTVTLQKHCEITLRDDPDAASPF</sequence>
<reference evidence="2 3" key="1">
    <citation type="submission" date="2015-01" db="EMBL/GenBank/DDBJ databases">
        <title>Ahrensia donghaiensis sp. nov., a novel dimethylsulphoniopropionate-cleavage bacterium isolated from seawater and emended descriptions of the genus Ahrensia and Ahrensia kielensis.</title>
        <authorList>
            <person name="Liu J."/>
        </authorList>
    </citation>
    <scope>NUCLEOTIDE SEQUENCE [LARGE SCALE GENOMIC DNA]</scope>
    <source>
        <strain evidence="2 3">LZD062</strain>
    </source>
</reference>
<dbReference type="SMART" id="SM00563">
    <property type="entry name" value="PlsC"/>
    <property type="match status" value="1"/>
</dbReference>
<dbReference type="Pfam" id="PF01553">
    <property type="entry name" value="Acyltransferase"/>
    <property type="match status" value="1"/>
</dbReference>
<keyword evidence="2" id="KW-0808">Transferase</keyword>
<protein>
    <submittedName>
        <fullName evidence="2">Acyltransferase</fullName>
    </submittedName>
</protein>
<dbReference type="AlphaFoldDB" id="A0A0M9GM61"/>
<comment type="caution">
    <text evidence="2">The sequence shown here is derived from an EMBL/GenBank/DDBJ whole genome shotgun (WGS) entry which is preliminary data.</text>
</comment>
<keyword evidence="2" id="KW-0012">Acyltransferase</keyword>
<dbReference type="STRING" id="1514904.SU32_11975"/>
<dbReference type="EMBL" id="JXMU01000017">
    <property type="protein sequence ID" value="KPB00729.1"/>
    <property type="molecule type" value="Genomic_DNA"/>
</dbReference>
<proteinExistence type="predicted"/>
<dbReference type="Proteomes" id="UP000038011">
    <property type="component" value="Unassembled WGS sequence"/>
</dbReference>
<evidence type="ECO:0000259" key="1">
    <source>
        <dbReference type="SMART" id="SM00563"/>
    </source>
</evidence>
<name>A0A0M9GM61_9HYPH</name>